<dbReference type="PANTHER" id="PTHR10352">
    <property type="entry name" value="EUKARYOTIC TRANSLATION INITIATION FACTOR 3 SUBUNIT G"/>
    <property type="match status" value="1"/>
</dbReference>
<dbReference type="OMA" id="PNDDGPE"/>
<dbReference type="STRING" id="4577.A0A1D6JH14"/>
<proteinExistence type="predicted"/>
<dbReference type="InParanoid" id="A0A1D6JH14"/>
<evidence type="ECO:0000313" key="4">
    <source>
        <dbReference type="EMBL" id="AQK46944.1"/>
    </source>
</evidence>
<dbReference type="Pfam" id="PF00076">
    <property type="entry name" value="RRM_1"/>
    <property type="match status" value="1"/>
</dbReference>
<protein>
    <submittedName>
        <fullName evidence="4">Oligouridylate-binding protein 1C</fullName>
    </submittedName>
</protein>
<dbReference type="FunFam" id="3.30.70.330:FF:000191">
    <property type="entry name" value="Oligouridylate-binding protein 1C"/>
    <property type="match status" value="1"/>
</dbReference>
<gene>
    <name evidence="4" type="ORF">ZEAMMB73_Zm00001d026522</name>
</gene>
<dbReference type="Gene3D" id="3.30.70.330">
    <property type="match status" value="1"/>
</dbReference>
<sequence length="244" mass="26479">MRRRAHTGDEFRCPDYPASSRDPAPRFFKARLKNSQQFFMSLYSVMISDDVILDICAESGKENPNDDGPENNPQFTTVYVGNLPHEATMNDVRLFFHSLGAGSIEEVRVTRDKGFGFVRYSTHEEAALAIQMGNGQLIGGRQIKCSWGSKPTPQGTASLPLPPPALAPFSTGVSATDLLAYQRLALSKMASNHPALMGQHSLKQVAALGIGGGASQSIYDGGFQGINTVTGTTSAQQQQQLMYY</sequence>
<reference evidence="4" key="1">
    <citation type="submission" date="2015-12" db="EMBL/GenBank/DDBJ databases">
        <title>Update maize B73 reference genome by single molecule sequencing technologies.</title>
        <authorList>
            <consortium name="Maize Genome Sequencing Project"/>
            <person name="Ware D."/>
        </authorList>
    </citation>
    <scope>NUCLEOTIDE SEQUENCE</scope>
    <source>
        <tissue evidence="4">Seedling</tissue>
    </source>
</reference>
<dbReference type="AlphaFoldDB" id="A0A1D6JH14"/>
<accession>A0A1D6JH14</accession>
<dbReference type="GO" id="GO:0003723">
    <property type="term" value="F:RNA binding"/>
    <property type="evidence" value="ECO:0007669"/>
    <property type="project" value="UniProtKB-UniRule"/>
</dbReference>
<dbReference type="ExpressionAtlas" id="A0A1D6JH14">
    <property type="expression patterns" value="baseline and differential"/>
</dbReference>
<keyword evidence="2 3" id="KW-0694">RNA-binding</keyword>
<organism evidence="4">
    <name type="scientific">Zea mays</name>
    <name type="common">Maize</name>
    <dbReference type="NCBI Taxonomy" id="4577"/>
    <lineage>
        <taxon>Eukaryota</taxon>
        <taxon>Viridiplantae</taxon>
        <taxon>Streptophyta</taxon>
        <taxon>Embryophyta</taxon>
        <taxon>Tracheophyta</taxon>
        <taxon>Spermatophyta</taxon>
        <taxon>Magnoliopsida</taxon>
        <taxon>Liliopsida</taxon>
        <taxon>Poales</taxon>
        <taxon>Poaceae</taxon>
        <taxon>PACMAD clade</taxon>
        <taxon>Panicoideae</taxon>
        <taxon>Andropogonodae</taxon>
        <taxon>Andropogoneae</taxon>
        <taxon>Tripsacinae</taxon>
        <taxon>Zea</taxon>
    </lineage>
</organism>
<evidence type="ECO:0000256" key="1">
    <source>
        <dbReference type="ARBA" id="ARBA00022737"/>
    </source>
</evidence>
<name>A0A1D6JH14_MAIZE</name>
<evidence type="ECO:0000256" key="3">
    <source>
        <dbReference type="PROSITE-ProRule" id="PRU00176"/>
    </source>
</evidence>
<dbReference type="SMR" id="A0A1D6JH14"/>
<dbReference type="EMBL" id="CM000786">
    <property type="protein sequence ID" value="AQK46944.1"/>
    <property type="molecule type" value="Genomic_DNA"/>
</dbReference>
<dbReference type="InterPro" id="IPR035979">
    <property type="entry name" value="RBD_domain_sf"/>
</dbReference>
<dbReference type="InterPro" id="IPR012677">
    <property type="entry name" value="Nucleotide-bd_a/b_plait_sf"/>
</dbReference>
<evidence type="ECO:0000256" key="2">
    <source>
        <dbReference type="ARBA" id="ARBA00022884"/>
    </source>
</evidence>
<dbReference type="InterPro" id="IPR000504">
    <property type="entry name" value="RRM_dom"/>
</dbReference>
<dbReference type="SUPFAM" id="SSF54928">
    <property type="entry name" value="RNA-binding domain, RBD"/>
    <property type="match status" value="1"/>
</dbReference>
<dbReference type="SMART" id="SM00360">
    <property type="entry name" value="RRM"/>
    <property type="match status" value="1"/>
</dbReference>
<keyword evidence="1" id="KW-0677">Repeat</keyword>
<dbReference type="PROSITE" id="PS50102">
    <property type="entry name" value="RRM"/>
    <property type="match status" value="1"/>
</dbReference>